<dbReference type="Proteomes" id="UP001190700">
    <property type="component" value="Unassembled WGS sequence"/>
</dbReference>
<evidence type="ECO:0000256" key="2">
    <source>
        <dbReference type="SAM" id="MobiDB-lite"/>
    </source>
</evidence>
<proteinExistence type="predicted"/>
<gene>
    <name evidence="3" type="ORF">CYMTET_31536</name>
</gene>
<keyword evidence="1" id="KW-0175">Coiled coil</keyword>
<sequence>AMKLQMHEEMKEARKTTLAKAKEELKDELHNLVNVDMVVEPPSKPPSTAGKSTPRHSRHTSISPRKSMAPFSPRVNEDPWEEERMLKTAVPEADEHQSGDEAGEMVSDGEEAELVEDVNMVDDDDWEMHDEEVDGEDAGPDRTAAMYGELDHLRPMPVALQMKAMQAGDAPRIDLCTNCRGVLGGSGDLCSPGKGLKIPSSSLKPEHDPALINASKWKKQCLDLNGFFEDFKVLTKRNIREEQLEMVDTSKTQLNELMQGDHAHLLSAMKPVEKAMETLWGIQKKQQEERSRVHQDLEASPATLPASPSVAHLERIPRGASITALQARGGAPAFGHSSAALQARGGAPAFGHSSAALQARGGAPALGHSSAAL</sequence>
<name>A0AAE0FGZ8_9CHLO</name>
<evidence type="ECO:0000313" key="3">
    <source>
        <dbReference type="EMBL" id="KAK3259467.1"/>
    </source>
</evidence>
<organism evidence="3 4">
    <name type="scientific">Cymbomonas tetramitiformis</name>
    <dbReference type="NCBI Taxonomy" id="36881"/>
    <lineage>
        <taxon>Eukaryota</taxon>
        <taxon>Viridiplantae</taxon>
        <taxon>Chlorophyta</taxon>
        <taxon>Pyramimonadophyceae</taxon>
        <taxon>Pyramimonadales</taxon>
        <taxon>Pyramimonadaceae</taxon>
        <taxon>Cymbomonas</taxon>
    </lineage>
</organism>
<accession>A0AAE0FGZ8</accession>
<comment type="caution">
    <text evidence="3">The sequence shown here is derived from an EMBL/GenBank/DDBJ whole genome shotgun (WGS) entry which is preliminary data.</text>
</comment>
<evidence type="ECO:0000313" key="4">
    <source>
        <dbReference type="Proteomes" id="UP001190700"/>
    </source>
</evidence>
<feature type="non-terminal residue" evidence="3">
    <location>
        <position position="1"/>
    </location>
</feature>
<feature type="region of interest" description="Disordered" evidence="2">
    <location>
        <begin position="285"/>
        <end position="311"/>
    </location>
</feature>
<evidence type="ECO:0000256" key="1">
    <source>
        <dbReference type="SAM" id="Coils"/>
    </source>
</evidence>
<dbReference type="AlphaFoldDB" id="A0AAE0FGZ8"/>
<feature type="region of interest" description="Disordered" evidence="2">
    <location>
        <begin position="37"/>
        <end position="111"/>
    </location>
</feature>
<feature type="compositionally biased region" description="Basic and acidic residues" evidence="2">
    <location>
        <begin position="285"/>
        <end position="297"/>
    </location>
</feature>
<protein>
    <submittedName>
        <fullName evidence="3">Uncharacterized protein</fullName>
    </submittedName>
</protein>
<feature type="compositionally biased region" description="Acidic residues" evidence="2">
    <location>
        <begin position="101"/>
        <end position="111"/>
    </location>
</feature>
<feature type="coiled-coil region" evidence="1">
    <location>
        <begin position="4"/>
        <end position="35"/>
    </location>
</feature>
<dbReference type="EMBL" id="LGRX02018714">
    <property type="protein sequence ID" value="KAK3259467.1"/>
    <property type="molecule type" value="Genomic_DNA"/>
</dbReference>
<keyword evidence="4" id="KW-1185">Reference proteome</keyword>
<feature type="non-terminal residue" evidence="3">
    <location>
        <position position="373"/>
    </location>
</feature>
<reference evidence="3 4" key="1">
    <citation type="journal article" date="2015" name="Genome Biol. Evol.">
        <title>Comparative Genomics of a Bacterivorous Green Alga Reveals Evolutionary Causalities and Consequences of Phago-Mixotrophic Mode of Nutrition.</title>
        <authorList>
            <person name="Burns J.A."/>
            <person name="Paasch A."/>
            <person name="Narechania A."/>
            <person name="Kim E."/>
        </authorList>
    </citation>
    <scope>NUCLEOTIDE SEQUENCE [LARGE SCALE GENOMIC DNA]</scope>
    <source>
        <strain evidence="3 4">PLY_AMNH</strain>
    </source>
</reference>